<dbReference type="InterPro" id="IPR031660">
    <property type="entry name" value="TOPRIM_C"/>
</dbReference>
<feature type="compositionally biased region" description="Acidic residues" evidence="45">
    <location>
        <begin position="1258"/>
        <end position="1270"/>
    </location>
</feature>
<feature type="domain" description="PDZ" evidence="47">
    <location>
        <begin position="2486"/>
        <end position="2574"/>
    </location>
</feature>
<evidence type="ECO:0000256" key="31">
    <source>
        <dbReference type="ARBA" id="ARBA00023212"/>
    </source>
</evidence>
<keyword evidence="13" id="KW-0768">Sushi</keyword>
<keyword evidence="25" id="KW-0770">Synapse</keyword>
<feature type="compositionally biased region" description="Polar residues" evidence="45">
    <location>
        <begin position="1917"/>
        <end position="1931"/>
    </location>
</feature>
<evidence type="ECO:0000256" key="28">
    <source>
        <dbReference type="ARBA" id="ARBA00023125"/>
    </source>
</evidence>
<dbReference type="GO" id="GO:0042381">
    <property type="term" value="P:hemolymph coagulation"/>
    <property type="evidence" value="ECO:0007669"/>
    <property type="project" value="UniProtKB-KW"/>
</dbReference>
<evidence type="ECO:0000256" key="22">
    <source>
        <dbReference type="ARBA" id="ARBA00022840"/>
    </source>
</evidence>
<evidence type="ECO:0000256" key="44">
    <source>
        <dbReference type="SAM" id="Coils"/>
    </source>
</evidence>
<dbReference type="PROSITE" id="PS50880">
    <property type="entry name" value="TOPRIM"/>
    <property type="match status" value="1"/>
</dbReference>
<feature type="compositionally biased region" description="Low complexity" evidence="45">
    <location>
        <begin position="3033"/>
        <end position="3048"/>
    </location>
</feature>
<comment type="catalytic activity">
    <reaction evidence="1 42">
        <text>ATP-dependent breakage, passage and rejoining of double-stranded DNA.</text>
        <dbReference type="EC" id="5.6.2.2"/>
    </reaction>
</comment>
<dbReference type="GO" id="GO:0046872">
    <property type="term" value="F:metal ion binding"/>
    <property type="evidence" value="ECO:0007669"/>
    <property type="project" value="UniProtKB-KW"/>
</dbReference>
<organism evidence="51 52">
    <name type="scientific">Strigamia maritima</name>
    <name type="common">European centipede</name>
    <name type="synonym">Geophilus maritimus</name>
    <dbReference type="NCBI Taxonomy" id="126957"/>
    <lineage>
        <taxon>Eukaryota</taxon>
        <taxon>Metazoa</taxon>
        <taxon>Ecdysozoa</taxon>
        <taxon>Arthropoda</taxon>
        <taxon>Myriapoda</taxon>
        <taxon>Chilopoda</taxon>
        <taxon>Pleurostigmophora</taxon>
        <taxon>Geophilomorpha</taxon>
        <taxon>Linotaeniidae</taxon>
        <taxon>Strigamia</taxon>
    </lineage>
</organism>
<keyword evidence="11" id="KW-0963">Cytoplasm</keyword>
<dbReference type="Pfam" id="PF16898">
    <property type="entry name" value="TOPRIM_C"/>
    <property type="match status" value="1"/>
</dbReference>
<feature type="region of interest" description="Disordered" evidence="45">
    <location>
        <begin position="2635"/>
        <end position="2666"/>
    </location>
</feature>
<feature type="region of interest" description="Disordered" evidence="45">
    <location>
        <begin position="1841"/>
        <end position="2145"/>
    </location>
</feature>
<feature type="compositionally biased region" description="Basic residues" evidence="45">
    <location>
        <begin position="1577"/>
        <end position="1594"/>
    </location>
</feature>
<evidence type="ECO:0000256" key="3">
    <source>
        <dbReference type="ARBA" id="ARBA00001936"/>
    </source>
</evidence>
<dbReference type="InterPro" id="IPR001241">
    <property type="entry name" value="Topo_IIA"/>
</dbReference>
<dbReference type="EMBL" id="JH431251">
    <property type="status" value="NOT_ANNOTATED_CDS"/>
    <property type="molecule type" value="Genomic_DNA"/>
</dbReference>
<evidence type="ECO:0000256" key="38">
    <source>
        <dbReference type="ARBA" id="ARBA00067399"/>
    </source>
</evidence>
<keyword evidence="20" id="KW-0353">Hemolymph clotting</keyword>
<dbReference type="PANTHER" id="PTHR10169:SF38">
    <property type="entry name" value="DNA TOPOISOMERASE 2"/>
    <property type="match status" value="1"/>
</dbReference>
<dbReference type="InterPro" id="IPR036034">
    <property type="entry name" value="PDZ_sf"/>
</dbReference>
<feature type="compositionally biased region" description="Acidic residues" evidence="45">
    <location>
        <begin position="1504"/>
        <end position="1546"/>
    </location>
</feature>
<dbReference type="GO" id="GO:0007399">
    <property type="term" value="P:nervous system development"/>
    <property type="evidence" value="ECO:0007669"/>
    <property type="project" value="UniProtKB-KW"/>
</dbReference>
<dbReference type="GO" id="GO:0005634">
    <property type="term" value="C:nucleus"/>
    <property type="evidence" value="ECO:0007669"/>
    <property type="project" value="UniProtKB-SubCell"/>
</dbReference>
<dbReference type="Gene3D" id="2.30.42.10">
    <property type="match status" value="1"/>
</dbReference>
<evidence type="ECO:0000256" key="11">
    <source>
        <dbReference type="ARBA" id="ARBA00022490"/>
    </source>
</evidence>
<feature type="compositionally biased region" description="Polar residues" evidence="45">
    <location>
        <begin position="1810"/>
        <end position="1820"/>
    </location>
</feature>
<dbReference type="EnsemblMetazoa" id="SMAR002843-RA">
    <property type="protein sequence ID" value="SMAR002843-PA"/>
    <property type="gene ID" value="SMAR002843"/>
</dbReference>
<feature type="compositionally biased region" description="Low complexity" evidence="45">
    <location>
        <begin position="1868"/>
        <end position="1879"/>
    </location>
</feature>
<evidence type="ECO:0000259" key="48">
    <source>
        <dbReference type="PROSITE" id="PS50240"/>
    </source>
</evidence>
<evidence type="ECO:0000256" key="24">
    <source>
        <dbReference type="ARBA" id="ARBA00022902"/>
    </source>
</evidence>
<name>T1IP94_STRMM</name>
<evidence type="ECO:0000256" key="4">
    <source>
        <dbReference type="ARBA" id="ARBA00001946"/>
    </source>
</evidence>
<comment type="subcellular location">
    <subcellularLocation>
        <location evidence="6">Cytoplasm</location>
        <location evidence="6">Cytoskeleton</location>
    </subcellularLocation>
    <subcellularLocation>
        <location evidence="5">Nucleus</location>
    </subcellularLocation>
    <subcellularLocation>
        <location evidence="35">Synapse</location>
    </subcellularLocation>
</comment>
<evidence type="ECO:0000256" key="33">
    <source>
        <dbReference type="ARBA" id="ARBA00023242"/>
    </source>
</evidence>
<dbReference type="PRINTS" id="PR00418">
    <property type="entry name" value="TPI2FAMILY"/>
</dbReference>
<protein>
    <recommendedName>
        <fullName evidence="9">DNA topoisomerase 2</fullName>
        <ecNumber evidence="37">3.4.21.84</ecNumber>
        <ecNumber evidence="8">5.6.2.2</ecNumber>
    </recommendedName>
    <alternativeName>
        <fullName evidence="34">DNA topoisomerase II</fullName>
    </alternativeName>
    <alternativeName>
        <fullName evidence="38">Neurabin-1</fullName>
    </alternativeName>
    <alternativeName>
        <fullName evidence="40">Neurabin-I</fullName>
    </alternativeName>
    <alternativeName>
        <fullName evidence="39">Neural tissue-specific F-actin-binding protein I</fullName>
    </alternativeName>
    <alternativeName>
        <fullName evidence="41">Protein phosphatase 1 regulatory subunit 9A</fullName>
    </alternativeName>
</protein>
<feature type="compositionally biased region" description="Polar residues" evidence="45">
    <location>
        <begin position="1699"/>
        <end position="1710"/>
    </location>
</feature>
<reference evidence="52" key="1">
    <citation type="submission" date="2011-05" db="EMBL/GenBank/DDBJ databases">
        <authorList>
            <person name="Richards S.R."/>
            <person name="Qu J."/>
            <person name="Jiang H."/>
            <person name="Jhangiani S.N."/>
            <person name="Agravi P."/>
            <person name="Goodspeed R."/>
            <person name="Gross S."/>
            <person name="Mandapat C."/>
            <person name="Jackson L."/>
            <person name="Mathew T."/>
            <person name="Pu L."/>
            <person name="Thornton R."/>
            <person name="Saada N."/>
            <person name="Wilczek-Boney K.B."/>
            <person name="Lee S."/>
            <person name="Kovar C."/>
            <person name="Wu Y."/>
            <person name="Scherer S.E."/>
            <person name="Worley K.C."/>
            <person name="Muzny D.M."/>
            <person name="Gibbs R."/>
        </authorList>
    </citation>
    <scope>NUCLEOTIDE SEQUENCE</scope>
    <source>
        <strain evidence="52">Brora</strain>
    </source>
</reference>
<dbReference type="InterPro" id="IPR013761">
    <property type="entry name" value="SAM/pointed_sf"/>
</dbReference>
<keyword evidence="21 43" id="KW-0720">Serine protease</keyword>
<evidence type="ECO:0000256" key="12">
    <source>
        <dbReference type="ARBA" id="ARBA00022553"/>
    </source>
</evidence>
<dbReference type="InterPro" id="IPR018114">
    <property type="entry name" value="TRYPSIN_HIS"/>
</dbReference>
<evidence type="ECO:0000256" key="39">
    <source>
        <dbReference type="ARBA" id="ARBA00076637"/>
    </source>
</evidence>
<evidence type="ECO:0000256" key="18">
    <source>
        <dbReference type="ARBA" id="ARBA00022782"/>
    </source>
</evidence>
<dbReference type="InterPro" id="IPR034157">
    <property type="entry name" value="TOPRIM_TopoII"/>
</dbReference>
<feature type="region of interest" description="Disordered" evidence="45">
    <location>
        <begin position="1175"/>
        <end position="1753"/>
    </location>
</feature>
<dbReference type="GO" id="GO:0030154">
    <property type="term" value="P:cell differentiation"/>
    <property type="evidence" value="ECO:0007669"/>
    <property type="project" value="UniProtKB-KW"/>
</dbReference>
<feature type="compositionally biased region" description="Polar residues" evidence="45">
    <location>
        <begin position="1959"/>
        <end position="1976"/>
    </location>
</feature>
<dbReference type="GO" id="GO:0006265">
    <property type="term" value="P:DNA topological change"/>
    <property type="evidence" value="ECO:0007669"/>
    <property type="project" value="UniProtKB-UniRule"/>
</dbReference>
<keyword evidence="32 42" id="KW-0413">Isomerase</keyword>
<evidence type="ECO:0000256" key="14">
    <source>
        <dbReference type="ARBA" id="ARBA00022670"/>
    </source>
</evidence>
<dbReference type="SUPFAM" id="SSF56719">
    <property type="entry name" value="Type II DNA topoisomerase"/>
    <property type="match status" value="1"/>
</dbReference>
<dbReference type="CDD" id="cd16930">
    <property type="entry name" value="HATPase_TopII-like"/>
    <property type="match status" value="1"/>
</dbReference>
<feature type="compositionally biased region" description="Basic and acidic residues" evidence="45">
    <location>
        <begin position="1210"/>
        <end position="1238"/>
    </location>
</feature>
<dbReference type="Gene3D" id="3.30.230.10">
    <property type="match status" value="1"/>
</dbReference>
<proteinExistence type="inferred from homology"/>
<dbReference type="FunFam" id="3.30.565.10:FF:000004">
    <property type="entry name" value="DNA topoisomerase 2"/>
    <property type="match status" value="1"/>
</dbReference>
<evidence type="ECO:0000256" key="13">
    <source>
        <dbReference type="ARBA" id="ARBA00022659"/>
    </source>
</evidence>
<evidence type="ECO:0000256" key="29">
    <source>
        <dbReference type="ARBA" id="ARBA00023157"/>
    </source>
</evidence>
<feature type="compositionally biased region" description="Low complexity" evidence="45">
    <location>
        <begin position="2070"/>
        <end position="2092"/>
    </location>
</feature>
<keyword evidence="19 43" id="KW-0378">Hydrolase</keyword>
<feature type="region of interest" description="Disordered" evidence="45">
    <location>
        <begin position="1089"/>
        <end position="1114"/>
    </location>
</feature>
<evidence type="ECO:0000256" key="5">
    <source>
        <dbReference type="ARBA" id="ARBA00004123"/>
    </source>
</evidence>
<dbReference type="CDD" id="cd00190">
    <property type="entry name" value="Tryp_SPc"/>
    <property type="match status" value="2"/>
</dbReference>
<feature type="compositionally biased region" description="Basic and acidic residues" evidence="45">
    <location>
        <begin position="1472"/>
        <end position="1497"/>
    </location>
</feature>
<keyword evidence="10" id="KW-0217">Developmental protein</keyword>
<dbReference type="PROSITE" id="PS52040">
    <property type="entry name" value="TOPO_IIA"/>
    <property type="match status" value="1"/>
</dbReference>
<dbReference type="InterPro" id="IPR013506">
    <property type="entry name" value="Topo_IIA_bsu_dom2"/>
</dbReference>
<keyword evidence="52" id="KW-1185">Reference proteome</keyword>
<dbReference type="Gene3D" id="1.10.150.50">
    <property type="entry name" value="Transcription Factor, Ets-1"/>
    <property type="match status" value="1"/>
</dbReference>
<dbReference type="GO" id="GO:0005524">
    <property type="term" value="F:ATP binding"/>
    <property type="evidence" value="ECO:0007669"/>
    <property type="project" value="UniProtKB-KW"/>
</dbReference>
<dbReference type="Proteomes" id="UP000014500">
    <property type="component" value="Unassembled WGS sequence"/>
</dbReference>
<dbReference type="InterPro" id="IPR009003">
    <property type="entry name" value="Peptidase_S1_PA"/>
</dbReference>
<evidence type="ECO:0000256" key="17">
    <source>
        <dbReference type="ARBA" id="ARBA00022741"/>
    </source>
</evidence>
<evidence type="ECO:0000259" key="50">
    <source>
        <dbReference type="PROSITE" id="PS52040"/>
    </source>
</evidence>
<dbReference type="SMART" id="SM00434">
    <property type="entry name" value="TOP4c"/>
    <property type="match status" value="1"/>
</dbReference>
<feature type="compositionally biased region" description="Low complexity" evidence="45">
    <location>
        <begin position="2970"/>
        <end position="2981"/>
    </location>
</feature>
<dbReference type="InterPro" id="IPR050634">
    <property type="entry name" value="DNA_Topoisomerase_II"/>
</dbReference>
<feature type="domain" description="SAM" evidence="46">
    <location>
        <begin position="3227"/>
        <end position="3290"/>
    </location>
</feature>
<keyword evidence="24" id="KW-0524">Neurogenesis</keyword>
<feature type="compositionally biased region" description="Low complexity" evidence="45">
    <location>
        <begin position="1997"/>
        <end position="2009"/>
    </location>
</feature>
<feature type="compositionally biased region" description="Basic and acidic residues" evidence="45">
    <location>
        <begin position="1435"/>
        <end position="1445"/>
    </location>
</feature>
<dbReference type="Gene3D" id="3.30.1490.30">
    <property type="match status" value="1"/>
</dbReference>
<evidence type="ECO:0000256" key="40">
    <source>
        <dbReference type="ARBA" id="ARBA00077125"/>
    </source>
</evidence>
<dbReference type="InterPro" id="IPR013760">
    <property type="entry name" value="Topo_IIA-like_dom_sf"/>
</dbReference>
<evidence type="ECO:0000256" key="41">
    <source>
        <dbReference type="ARBA" id="ARBA00082439"/>
    </source>
</evidence>
<keyword evidence="18" id="KW-0221">Differentiation</keyword>
<feature type="compositionally biased region" description="Basic residues" evidence="45">
    <location>
        <begin position="1551"/>
        <end position="1560"/>
    </location>
</feature>
<dbReference type="GO" id="GO:0003677">
    <property type="term" value="F:DNA binding"/>
    <property type="evidence" value="ECO:0007669"/>
    <property type="project" value="UniProtKB-UniRule"/>
</dbReference>
<evidence type="ECO:0000256" key="20">
    <source>
        <dbReference type="ARBA" id="ARBA00022820"/>
    </source>
</evidence>
<feature type="compositionally biased region" description="Low complexity" evidence="45">
    <location>
        <begin position="2027"/>
        <end position="2059"/>
    </location>
</feature>
<dbReference type="SUPFAM" id="SSF54211">
    <property type="entry name" value="Ribosomal protein S5 domain 2-like"/>
    <property type="match status" value="1"/>
</dbReference>
<feature type="region of interest" description="Disordered" evidence="45">
    <location>
        <begin position="2256"/>
        <end position="2327"/>
    </location>
</feature>
<keyword evidence="31" id="KW-0206">Cytoskeleton</keyword>
<dbReference type="PROSITE" id="PS00135">
    <property type="entry name" value="TRYPSIN_SER"/>
    <property type="match status" value="1"/>
</dbReference>
<dbReference type="Pfam" id="PF00204">
    <property type="entry name" value="DNA_gyraseB"/>
    <property type="match status" value="1"/>
</dbReference>
<feature type="domain" description="Peptidase S1" evidence="48">
    <location>
        <begin position="3637"/>
        <end position="3867"/>
    </location>
</feature>
<feature type="compositionally biased region" description="Basic residues" evidence="45">
    <location>
        <begin position="1607"/>
        <end position="1621"/>
    </location>
</feature>
<dbReference type="Gene3D" id="2.40.10.10">
    <property type="entry name" value="Trypsin-like serine proteases"/>
    <property type="match status" value="2"/>
</dbReference>
<evidence type="ECO:0000256" key="21">
    <source>
        <dbReference type="ARBA" id="ARBA00022825"/>
    </source>
</evidence>
<dbReference type="FunFam" id="3.30.230.10:FF:000008">
    <property type="entry name" value="DNA topoisomerase 2"/>
    <property type="match status" value="1"/>
</dbReference>
<dbReference type="Gene3D" id="1.10.268.10">
    <property type="entry name" value="Topoisomerase, domain 3"/>
    <property type="match status" value="1"/>
</dbReference>
<dbReference type="InterPro" id="IPR002205">
    <property type="entry name" value="Topo_IIA_dom_A"/>
</dbReference>
<keyword evidence="30" id="KW-0009">Actin-binding</keyword>
<dbReference type="GO" id="GO:0004252">
    <property type="term" value="F:serine-type endopeptidase activity"/>
    <property type="evidence" value="ECO:0007669"/>
    <property type="project" value="InterPro"/>
</dbReference>
<keyword evidence="14 43" id="KW-0645">Protease</keyword>
<feature type="region of interest" description="Disordered" evidence="45">
    <location>
        <begin position="2344"/>
        <end position="2401"/>
    </location>
</feature>
<dbReference type="CDD" id="cd03481">
    <property type="entry name" value="TopoIIA_Trans_ScTopoIIA"/>
    <property type="match status" value="1"/>
</dbReference>
<feature type="compositionally biased region" description="Low complexity" evidence="45">
    <location>
        <begin position="3012"/>
        <end position="3026"/>
    </location>
</feature>
<evidence type="ECO:0000313" key="52">
    <source>
        <dbReference type="Proteomes" id="UP000014500"/>
    </source>
</evidence>
<comment type="cofactor">
    <cofactor evidence="3">
        <name>Mn(2+)</name>
        <dbReference type="ChEBI" id="CHEBI:29035"/>
    </cofactor>
</comment>
<dbReference type="GO" id="GO:0003779">
    <property type="term" value="F:actin binding"/>
    <property type="evidence" value="ECO:0007669"/>
    <property type="project" value="UniProtKB-KW"/>
</dbReference>
<evidence type="ECO:0000256" key="34">
    <source>
        <dbReference type="ARBA" id="ARBA00031138"/>
    </source>
</evidence>
<feature type="compositionally biased region" description="Basic and acidic residues" evidence="45">
    <location>
        <begin position="2305"/>
        <end position="2327"/>
    </location>
</feature>
<evidence type="ECO:0000313" key="51">
    <source>
        <dbReference type="EnsemblMetazoa" id="SMAR002843-PA"/>
    </source>
</evidence>
<dbReference type="PROSITE" id="PS50106">
    <property type="entry name" value="PDZ"/>
    <property type="match status" value="1"/>
</dbReference>
<dbReference type="PROSITE" id="PS00134">
    <property type="entry name" value="TRYPSIN_HIS"/>
    <property type="match status" value="1"/>
</dbReference>
<dbReference type="CDD" id="cd00187">
    <property type="entry name" value="TOP4c"/>
    <property type="match status" value="1"/>
</dbReference>
<comment type="cofactor">
    <cofactor evidence="2">
        <name>Ca(2+)</name>
        <dbReference type="ChEBI" id="CHEBI:29108"/>
    </cofactor>
</comment>
<feature type="coiled-coil region" evidence="44">
    <location>
        <begin position="2801"/>
        <end position="2835"/>
    </location>
</feature>
<evidence type="ECO:0000256" key="43">
    <source>
        <dbReference type="RuleBase" id="RU363034"/>
    </source>
</evidence>
<evidence type="ECO:0000259" key="47">
    <source>
        <dbReference type="PROSITE" id="PS50106"/>
    </source>
</evidence>
<feature type="compositionally biased region" description="Basic and acidic residues" evidence="45">
    <location>
        <begin position="1896"/>
        <end position="1911"/>
    </location>
</feature>
<accession>T1IP94</accession>
<feature type="coiled-coil region" evidence="44">
    <location>
        <begin position="3277"/>
        <end position="3325"/>
    </location>
</feature>
<dbReference type="EC" id="3.4.21.84" evidence="37"/>
<dbReference type="InterPro" id="IPR033116">
    <property type="entry name" value="TRYPSIN_SER"/>
</dbReference>
<evidence type="ECO:0000256" key="42">
    <source>
        <dbReference type="PROSITE-ProRule" id="PRU01384"/>
    </source>
</evidence>
<evidence type="ECO:0000256" key="15">
    <source>
        <dbReference type="ARBA" id="ARBA00022723"/>
    </source>
</evidence>
<dbReference type="CDD" id="cd06790">
    <property type="entry name" value="PDZ_neurabin-like"/>
    <property type="match status" value="1"/>
</dbReference>
<evidence type="ECO:0000259" key="46">
    <source>
        <dbReference type="PROSITE" id="PS50105"/>
    </source>
</evidence>
<keyword evidence="29" id="KW-1015">Disulfide bond</keyword>
<keyword evidence="23" id="KW-0460">Magnesium</keyword>
<dbReference type="Pfam" id="PF07647">
    <property type="entry name" value="SAM_2"/>
    <property type="match status" value="1"/>
</dbReference>
<dbReference type="eggNOG" id="KOG0355">
    <property type="taxonomic scope" value="Eukaryota"/>
</dbReference>
<evidence type="ECO:0000256" key="19">
    <source>
        <dbReference type="ARBA" id="ARBA00022801"/>
    </source>
</evidence>
<evidence type="ECO:0000256" key="27">
    <source>
        <dbReference type="ARBA" id="ARBA00023054"/>
    </source>
</evidence>
<sequence length="3892" mass="431857">MMKTILNSVDDSPPMIQPKDMGVERIYQKKTQLEHILLRPDTYIGSVEPVTELMWIYDNERESMVKREITYVPGLFKIFDEILVNAADNKQRDKKMDCIKIEIDPLSNLIVVYNNGQGIPVVEHKVEKMFVPTLIFGHLLTSSNFNDEEKKVTGGRNGYGAKLCNVFSTKFVVETACKQSKSAFKQTWTNNMTKTTDAKIKGYTGEDFTRVSFSPDLSKFNMTELNNDIVALFSRRAYDIAGCSRGVKVFLNGKRLPVKNFKDYIDLYVRNNNDEQGNPVKVVYETVNDRWEVAIALSDHGFQQVSFVNSIATTKGGRHVDYAADHITSKLIEHIKKKNKSGINVKPFQVKSHLWVFLNCLIENPTFDSQTKENMTLQYKNFGSKCTLSEKFITQVLKSGVVEAVLTWMKFKQQSQLDSKCHKSKHSKLKGIPKLEDANKAGTKFSTDCTLILTEGDSAKSLAVSGLGVIGRDNYGVFPLRGKMLNVREATHKQILENAEINNLIKIVGLQYKKKYESVADLKSLRYGKVMIMADQDQDGSHIKGLVINFIHYNWPDLLRLPFLEEFITPIVKVTKKDQVKSFYSIPEFEEWKKATDNYNTWRIRYYKGLGTSSAKEAKEYFSDMERHRIIFKYSGRNDDSSIQLAFSKKMVEQRKEWLTNGMDERKQRKELGLPEVYLYGKGTQEISYQDFVNKELILFSNMDNERSIPSLVDGMKPGQRKVMFACFKRDDKREVKVIQLAGSVSEQSAYHHGEQSLNATIINLAQNFVGSNNINLLQPIGQFGTRLQGGKDAASPRYIHTMLSPVAKHIFNVKDQPLLNHLNDDNLKIEPEYYVPIIPMILVNGSDGIGTGWMTRIPNYNPREIVTNIKRLLAGDDPLPMKPWFKNFMGTIEQLEHQRFVVSGEVSVISEKTLEITELPIRVWTQAYKEAVIEPMLHGSEKVPSIITDYKEYHTDTTVRFLVSMSEEKLRKAEDDGLHKLFKLQSTMTTTSMVLFDHNGCLKRYESVKDILMEFFQLRLEYYIRRKSYLEGSLKAEAAKLSNQARFIIEKIEGKIIIENKKKVDVISDLVRRGFESDPLKAWNEQQEREKLLEKDEPPESDDDAASDASGRAGPNFTYLLNMSIMSLTKEKKDELLKERDDKLEELHHLQSKFPSDLWKDDLNAFIEELDRVEAKEREDEASGQIKKKPMKPGKYGLPLSRAKKPKKFVHEETKPSPDGRKIEPRIDSELKRKVEKAAATAASGIKKGLKRKLDIDIEENGNGDGEFEPDPKPLLARLQASAEKKSPSFRKGLKTVMSPVLGNKFTKKRKKSEPWEKDSSGSDSDNPSDVELRKTLSTLPHEGTPKRASASRVKYTFDSDSSVIMSDGEREEGLQAKSGRKKNESGSDSGDESPVEQTKSKTTPQKPTGNNIAATATSKKEAAENSESDEEKESGKNEHKDDDQVVIDSDGDNVKSKVKKTSSNNAVKKNAAEKKDGKKKSTFDSLIGDKGDSKSSKKAANNEEDDEEEDEEEEEPEEEDEDDAKSNDSDVEFVQEEEEEEDEPEAKPAKKRGRKKGSTNRSSEPSDEDEFVPQTKKKASRRPPALRKKRKAGSAESDESTSHEKSKKTVIGKNKRKKKAAAEDEDDDGEQMGGSMAPRARSARSRAPVKYNFAEVLAASRSRAGWRSSTASSTSTGMVRSGTGGGGGTNKATTTSLTHQQGQTQPTYLATVKCNYETGKSHGGRTTTDGAKKSAKTEAPIKPPRATGSKVSSIANMFQNMSPSNKSENTYVAKPGVTVTTKIDSPLNERAKSKSQTKKAVAEDNKESNQVAQANIHLNRTESHLARFNNARAMFERLEEESLRSKTSCGVSGTKKRSGSVSPMRSSPTVRSSLSSPPMSPGADDCSEKNGLSPKEKSLSADSILERSDGAQVDGTFNQRVSRTPQQASMVERARNGGLHLDLKSHADGLAPKGQHATRSLESGTKIPTSTSRQAKSHSQDQGWQQKKKEEKNAHNTAAVVAAAAHVPSPGALSDGNKSARTSVEITEITEITESPKSTKSGKTYTSSSPVVTTTPSINRLRQESNKSHSSLSSISSLESLSSGQLGSISDCSSGHPPPPAILEAVPKESASFHAPMVPLRDYDEGNLDSGISSVHLDDDDSDRELCAKTKESIGNEEPVYANLETIAAYRAGNATTGTTTEDSFLPLPPPPALGSDDGLNGLDTAHIPPYVKTPLDDDETRANLFRSPKSPVKEAQMLESDAVVVVTARQQMCRETSSEVTSLTNKNQEAISPRFKPPRPTQQPPSPPSKTSSVIETSFNGVEKKKKEPEVMTPEEANRLLSSREDLLSDEEAHEVTMLLSNAPGSSPASQAEEESEDAASPSVSSASGSQRTSGAFDISEEVNEQDDDTEEESGGVHYFDDGHFWIEVPGLLESDQEEDARHPQDLLSRKRRGRVRFSCEPIKVYSTFSVTDYDRRNDEVDPVSASAEYELEKRVERMDVAPVELIKGPEGLGLSIIGMGVGADAGLEKLGIFVKTITEGGAAHKDGRIQVNDQIIEVDGKSLVGVTQAYAASVLRNTSGLVRFLIGREKDGENSEVAQLISQSLQADREREDRRKAVEQELQQRKQLLHHQHEEGGREQPATLSREDLTLPIPRSLSPPSPAPNGSTTSGHEDSTPEEGEDLPTCEVFDLEEEESSDSPSPDDVTAIKIKMKEAQYKSAVAEAELAKIKARLVVLESVGSTKDESERRLHETSRRLEEVERILDHVRKEVLTYQEMLEESQGQYMTLEKKYYKAKKLIREFQEREQEFVQREDYQINQLQEKDNEYNALVKALKDRVIQLETDLTETQRVAGLPVRLPYDSSKLQMTLLQHAQKKSPPPLSLSRSSTGRRRSSVTDDSSDTELSDSGLDPSGTYDISPDSDEAESKTSTVERKPGVPAELRAHDDELEKAVPSTELLDSSAAKTKAELASKGSLANRQPPTLKKTPSTGSSDSTPPTERRSSSDLLGDFEDLVDSVFGGFDESKPRTPSSPSSHESVTTSPGFHPHQTKSSPGSLTSSTSHQSNLLSPVVNGVKEVQRRPAASPLPVEASGGSRKSPIGAQPGALKLNEKFAEEMKLVVQKMNADAKSNLAAESGTGAPISPRSSVAGGRVILAVVEVQAQIETQVQAIQTSSLFHRNLSIPVFNEWPKRFFQLPMVFLLTNPVLIFHRDLSTFQGESSSPAASSGPDRRAYRWQSGPVSSWSPSQVGQWLLFLGLEQYIGAFIDNNINGLELVTLDSTRLKTIGVANSNDRSTLKKKLKELKVQMEKERKAQEKEIKAKEKLQKKAEKAAEKALGTKKKSFLAAVENMCWEKGGHCEEILQMDLLYLLIISLFLFDVDVNGQQMSDCGVNGSRRKRIVGGERVAITNYPWIAELRHDYDESWINCGAVIIHKYFVLTSAHCFKWEPEAKIIVTYGTDSIPFESTNSHKAVKLIRHPKYTRNTHHDDIMLIKLDGPIQFTPDIQPICLPEHKEDSNATKAKVLGFGRLSYNGMRSDKLRAVELKIVPNADCFNSSVVFPTNICAGGEVGKDSCQGDSGAPLVLKKHSTYYLIGVVSWGVKCAEKGVPGVYTRISAYIDWIYDVIKREVGTAKSCSEGDKCECGLSSRFDTRIVGGERASIAKYPFFVGLQMSMFQSCGGALLNGCYVLTAGHCTKRLTSAKQVQVIVGAEGRYDFRATKHRVAEIIRHPNYLPNKTHDDIALLRLAKPVSYTERVHPICLPKESDDYVGKMATVIGFGYTKEGGLPSTIMREVDLMVIDQDECKSVFKEDATIYPNNLCAGGKKGKDACLGDSGGPFIVQDECGRNVIVGVVSWGVGCARNGIPGVYTQVNKYLSWIEDIIKSDAECCHPPKIIEKSGFRNFLSWFW</sequence>
<feature type="compositionally biased region" description="Low complexity" evidence="45">
    <location>
        <begin position="1660"/>
        <end position="1683"/>
    </location>
</feature>
<dbReference type="FunFam" id="2.40.10.10:FF:000006">
    <property type="entry name" value="Serine proteinase stubble"/>
    <property type="match status" value="1"/>
</dbReference>
<keyword evidence="12" id="KW-0597">Phosphoprotein</keyword>
<feature type="region of interest" description="Disordered" evidence="45">
    <location>
        <begin position="2855"/>
        <end position="3048"/>
    </location>
</feature>
<dbReference type="SUPFAM" id="SSF47769">
    <property type="entry name" value="SAM/Pointed domain"/>
    <property type="match status" value="1"/>
</dbReference>
<dbReference type="STRING" id="126957.T1IP94"/>
<dbReference type="InterPro" id="IPR013758">
    <property type="entry name" value="Topo_IIA_A/C_ab"/>
</dbReference>
<evidence type="ECO:0000256" key="30">
    <source>
        <dbReference type="ARBA" id="ARBA00023203"/>
    </source>
</evidence>
<keyword evidence="28 42" id="KW-0238">DNA-binding</keyword>
<evidence type="ECO:0000256" key="7">
    <source>
        <dbReference type="ARBA" id="ARBA00011080"/>
    </source>
</evidence>
<evidence type="ECO:0000256" key="36">
    <source>
        <dbReference type="ARBA" id="ARBA00052079"/>
    </source>
</evidence>
<dbReference type="SUPFAM" id="SSF55874">
    <property type="entry name" value="ATPase domain of HSP90 chaperone/DNA topoisomerase II/histidine kinase"/>
    <property type="match status" value="1"/>
</dbReference>
<dbReference type="CDD" id="cd03365">
    <property type="entry name" value="TOPRIM_TopoIIA"/>
    <property type="match status" value="1"/>
</dbReference>
<dbReference type="FunFam" id="2.40.10.10:FF:000120">
    <property type="entry name" value="Putative serine protease"/>
    <property type="match status" value="1"/>
</dbReference>
<feature type="compositionally biased region" description="Basic and acidic residues" evidence="45">
    <location>
        <begin position="2908"/>
        <end position="2934"/>
    </location>
</feature>
<feature type="coiled-coil region" evidence="44">
    <location>
        <begin position="1127"/>
        <end position="1154"/>
    </location>
</feature>
<dbReference type="PANTHER" id="PTHR10169">
    <property type="entry name" value="DNA TOPOISOMERASE/GYRASE"/>
    <property type="match status" value="1"/>
</dbReference>
<dbReference type="InterPro" id="IPR043504">
    <property type="entry name" value="Peptidase_S1_PA_chymotrypsin"/>
</dbReference>
<dbReference type="InterPro" id="IPR003594">
    <property type="entry name" value="HATPase_dom"/>
</dbReference>
<evidence type="ECO:0000256" key="8">
    <source>
        <dbReference type="ARBA" id="ARBA00012895"/>
    </source>
</evidence>
<dbReference type="GO" id="GO:0045202">
    <property type="term" value="C:synapse"/>
    <property type="evidence" value="ECO:0007669"/>
    <property type="project" value="UniProtKB-SubCell"/>
</dbReference>
<dbReference type="GO" id="GO:0005856">
    <property type="term" value="C:cytoskeleton"/>
    <property type="evidence" value="ECO:0007669"/>
    <property type="project" value="UniProtKB-SubCell"/>
</dbReference>
<dbReference type="eggNOG" id="KOG3627">
    <property type="taxonomic scope" value="Eukaryota"/>
</dbReference>
<dbReference type="PROSITE" id="PS50105">
    <property type="entry name" value="SAM_DOMAIN"/>
    <property type="match status" value="1"/>
</dbReference>
<feature type="domain" description="Topo IIA-type catalytic" evidence="50">
    <location>
        <begin position="709"/>
        <end position="1164"/>
    </location>
</feature>
<dbReference type="InterPro" id="IPR001154">
    <property type="entry name" value="TopoII_euk"/>
</dbReference>
<feature type="compositionally biased region" description="Polar residues" evidence="45">
    <location>
        <begin position="2256"/>
        <end position="2273"/>
    </location>
</feature>
<dbReference type="SMART" id="SM00433">
    <property type="entry name" value="TOP2c"/>
    <property type="match status" value="1"/>
</dbReference>
<feature type="region of interest" description="Disordered" evidence="45">
    <location>
        <begin position="1782"/>
        <end position="1825"/>
    </location>
</feature>
<dbReference type="InterPro" id="IPR001660">
    <property type="entry name" value="SAM"/>
</dbReference>
<evidence type="ECO:0000259" key="49">
    <source>
        <dbReference type="PROSITE" id="PS50880"/>
    </source>
</evidence>
<dbReference type="InterPro" id="IPR036890">
    <property type="entry name" value="HATPase_C_sf"/>
</dbReference>
<dbReference type="Pfam" id="PF00521">
    <property type="entry name" value="DNA_topoisoIV"/>
    <property type="match status" value="1"/>
</dbReference>
<dbReference type="GO" id="GO:0000819">
    <property type="term" value="P:sister chromatid segregation"/>
    <property type="evidence" value="ECO:0007669"/>
    <property type="project" value="TreeGrafter"/>
</dbReference>
<feature type="coiled-coil region" evidence="44">
    <location>
        <begin position="2696"/>
        <end position="2761"/>
    </location>
</feature>
<keyword evidence="22" id="KW-0067">ATP-binding</keyword>
<dbReference type="InterPro" id="IPR018522">
    <property type="entry name" value="TopoIIA_CS"/>
</dbReference>
<dbReference type="SUPFAM" id="SSF50494">
    <property type="entry name" value="Trypsin-like serine proteases"/>
    <property type="match status" value="2"/>
</dbReference>
<feature type="active site" description="O-(5'-phospho-DNA)-tyrosine intermediate" evidence="42">
    <location>
        <position position="799"/>
    </location>
</feature>
<keyword evidence="16" id="KW-0732">Signal</keyword>
<evidence type="ECO:0000256" key="23">
    <source>
        <dbReference type="ARBA" id="ARBA00022842"/>
    </source>
</evidence>
<dbReference type="HOGENOM" id="CLU_224209_0_0_1"/>
<dbReference type="FunFam" id="2.30.42.10:FF:000010">
    <property type="entry name" value="Neurabin-1 isoform 1"/>
    <property type="match status" value="1"/>
</dbReference>
<dbReference type="InterPro" id="IPR014721">
    <property type="entry name" value="Ribsml_uS5_D2-typ_fold_subgr"/>
</dbReference>
<dbReference type="FunFam" id="1.10.268.10:FF:000002">
    <property type="entry name" value="DNA topoisomerase 2"/>
    <property type="match status" value="1"/>
</dbReference>
<dbReference type="Gene3D" id="3.40.50.670">
    <property type="match status" value="1"/>
</dbReference>
<comment type="similarity">
    <text evidence="7">Belongs to the type II topoisomerase family.</text>
</comment>
<keyword evidence="15" id="KW-0479">Metal-binding</keyword>
<dbReference type="Gene3D" id="3.30.1360.40">
    <property type="match status" value="1"/>
</dbReference>
<dbReference type="Pfam" id="PF17817">
    <property type="entry name" value="PDZ_5"/>
    <property type="match status" value="1"/>
</dbReference>
<dbReference type="SMART" id="SM00228">
    <property type="entry name" value="PDZ"/>
    <property type="match status" value="1"/>
</dbReference>
<dbReference type="GO" id="GO:0000712">
    <property type="term" value="P:resolution of meiotic recombination intermediates"/>
    <property type="evidence" value="ECO:0007669"/>
    <property type="project" value="TreeGrafter"/>
</dbReference>
<dbReference type="InterPro" id="IPR013757">
    <property type="entry name" value="Topo_IIA_A_a_sf"/>
</dbReference>
<dbReference type="Gene3D" id="3.90.199.10">
    <property type="entry name" value="Topoisomerase II, domain 5"/>
    <property type="match status" value="1"/>
</dbReference>
<dbReference type="InterPro" id="IPR020568">
    <property type="entry name" value="Ribosomal_Su5_D2-typ_SF"/>
</dbReference>
<dbReference type="InterPro" id="IPR040645">
    <property type="entry name" value="Neurabin-1/2_PDZ"/>
</dbReference>
<feature type="compositionally biased region" description="Low complexity" evidence="45">
    <location>
        <begin position="1402"/>
        <end position="1419"/>
    </location>
</feature>
<feature type="compositionally biased region" description="Low complexity" evidence="45">
    <location>
        <begin position="2362"/>
        <end position="2373"/>
    </location>
</feature>
<feature type="domain" description="Toprim" evidence="49">
    <location>
        <begin position="449"/>
        <end position="566"/>
    </location>
</feature>
<dbReference type="Gene3D" id="3.30.565.10">
    <property type="entry name" value="Histidine kinase-like ATPase, C-terminal domain"/>
    <property type="match status" value="1"/>
</dbReference>
<dbReference type="FunFam" id="3.30.1360.40:FF:000003">
    <property type="entry name" value="DNA topoisomerase 2"/>
    <property type="match status" value="1"/>
</dbReference>
<dbReference type="GO" id="GO:0120025">
    <property type="term" value="C:plasma membrane bounded cell projection"/>
    <property type="evidence" value="ECO:0007669"/>
    <property type="project" value="UniProtKB-ARBA"/>
</dbReference>
<evidence type="ECO:0000256" key="37">
    <source>
        <dbReference type="ARBA" id="ARBA00066707"/>
    </source>
</evidence>
<dbReference type="InterPro" id="IPR001254">
    <property type="entry name" value="Trypsin_dom"/>
</dbReference>
<evidence type="ECO:0000256" key="1">
    <source>
        <dbReference type="ARBA" id="ARBA00000185"/>
    </source>
</evidence>
<dbReference type="PROSITE" id="PS00177">
    <property type="entry name" value="TOPOISOMERASE_II"/>
    <property type="match status" value="1"/>
</dbReference>
<evidence type="ECO:0000256" key="2">
    <source>
        <dbReference type="ARBA" id="ARBA00001913"/>
    </source>
</evidence>
<dbReference type="SMART" id="SM00454">
    <property type="entry name" value="SAM"/>
    <property type="match status" value="1"/>
</dbReference>
<dbReference type="FunFam" id="3.30.1490.30:FF:000001">
    <property type="entry name" value="DNA topoisomerase 2"/>
    <property type="match status" value="1"/>
</dbReference>
<keyword evidence="27 44" id="KW-0175">Coiled coil</keyword>
<dbReference type="Pfam" id="PF00595">
    <property type="entry name" value="PDZ"/>
    <property type="match status" value="1"/>
</dbReference>
<evidence type="ECO:0000256" key="16">
    <source>
        <dbReference type="ARBA" id="ARBA00022729"/>
    </source>
</evidence>
<dbReference type="InterPro" id="IPR001478">
    <property type="entry name" value="PDZ"/>
</dbReference>
<keyword evidence="26 42" id="KW-0799">Topoisomerase</keyword>
<keyword evidence="33" id="KW-0539">Nucleus</keyword>
<dbReference type="SMART" id="SM00020">
    <property type="entry name" value="Tryp_SPc"/>
    <property type="match status" value="2"/>
</dbReference>
<evidence type="ECO:0000256" key="6">
    <source>
        <dbReference type="ARBA" id="ARBA00004245"/>
    </source>
</evidence>
<evidence type="ECO:0000256" key="32">
    <source>
        <dbReference type="ARBA" id="ARBA00023235"/>
    </source>
</evidence>
<evidence type="ECO:0000256" key="26">
    <source>
        <dbReference type="ARBA" id="ARBA00023029"/>
    </source>
</evidence>
<evidence type="ECO:0000256" key="25">
    <source>
        <dbReference type="ARBA" id="ARBA00023018"/>
    </source>
</evidence>
<dbReference type="GO" id="GO:0006508">
    <property type="term" value="P:proteolysis"/>
    <property type="evidence" value="ECO:0007669"/>
    <property type="project" value="UniProtKB-KW"/>
</dbReference>
<dbReference type="Pfam" id="PF01751">
    <property type="entry name" value="Toprim"/>
    <property type="match status" value="1"/>
</dbReference>
<feature type="region of interest" description="Disordered" evidence="45">
    <location>
        <begin position="3062"/>
        <end position="3086"/>
    </location>
</feature>
<evidence type="ECO:0000256" key="10">
    <source>
        <dbReference type="ARBA" id="ARBA00022473"/>
    </source>
</evidence>
<evidence type="ECO:0000256" key="45">
    <source>
        <dbReference type="SAM" id="MobiDB-lite"/>
    </source>
</evidence>
<keyword evidence="17" id="KW-0547">Nucleotide-binding</keyword>
<dbReference type="eggNOG" id="KOG1945">
    <property type="taxonomic scope" value="Eukaryota"/>
</dbReference>
<dbReference type="PROSITE" id="PS50240">
    <property type="entry name" value="TRYPSIN_DOM"/>
    <property type="match status" value="2"/>
</dbReference>
<comment type="cofactor">
    <cofactor evidence="4">
        <name>Mg(2+)</name>
        <dbReference type="ChEBI" id="CHEBI:18420"/>
    </cofactor>
</comment>
<dbReference type="InterPro" id="IPR006171">
    <property type="entry name" value="TOPRIM_dom"/>
</dbReference>
<feature type="compositionally biased region" description="Acidic residues" evidence="45">
    <location>
        <begin position="2382"/>
        <end position="2397"/>
    </location>
</feature>
<reference evidence="51" key="2">
    <citation type="submission" date="2015-02" db="UniProtKB">
        <authorList>
            <consortium name="EnsemblMetazoa"/>
        </authorList>
    </citation>
    <scope>IDENTIFICATION</scope>
</reference>
<feature type="compositionally biased region" description="Basic and acidic residues" evidence="45">
    <location>
        <begin position="1089"/>
        <end position="1099"/>
    </location>
</feature>
<feature type="compositionally biased region" description="Low complexity" evidence="45">
    <location>
        <begin position="1639"/>
        <end position="1650"/>
    </location>
</feature>
<evidence type="ECO:0000256" key="35">
    <source>
        <dbReference type="ARBA" id="ARBA00034103"/>
    </source>
</evidence>
<feature type="domain" description="Peptidase S1" evidence="48">
    <location>
        <begin position="3383"/>
        <end position="3610"/>
    </location>
</feature>
<dbReference type="FunFam" id="3.40.50.670:FF:000001">
    <property type="entry name" value="DNA topoisomerase 2"/>
    <property type="match status" value="2"/>
</dbReference>
<feature type="region of interest" description="Disordered" evidence="45">
    <location>
        <begin position="2180"/>
        <end position="2239"/>
    </location>
</feature>
<dbReference type="Pfam" id="PF02518">
    <property type="entry name" value="HATPase_c"/>
    <property type="match status" value="1"/>
</dbReference>
<dbReference type="SUPFAM" id="SSF50156">
    <property type="entry name" value="PDZ domain-like"/>
    <property type="match status" value="1"/>
</dbReference>
<dbReference type="Pfam" id="PF00089">
    <property type="entry name" value="Trypsin"/>
    <property type="match status" value="2"/>
</dbReference>
<dbReference type="EC" id="5.6.2.2" evidence="8"/>
<dbReference type="FunFam" id="1.10.150.50:FF:000008">
    <property type="entry name" value="Neurabin-1 isoform 1-like protein"/>
    <property type="match status" value="1"/>
</dbReference>
<evidence type="ECO:0000256" key="9">
    <source>
        <dbReference type="ARBA" id="ARBA00019635"/>
    </source>
</evidence>
<dbReference type="PRINTS" id="PR01158">
    <property type="entry name" value="TOPISMRASEII"/>
</dbReference>
<comment type="catalytic activity">
    <reaction evidence="36">
        <text>Selective cleavage of 103-Arg-|-Ser-104 and 124-Ile-|-Ile-125 bonds in Limulus clotting factor B to form activated factor B. Cleavage of -Pro-Arg-|-Xaa- bonds in synthetic substrates.</text>
        <dbReference type="EC" id="3.4.21.84"/>
    </reaction>
</comment>
<feature type="compositionally biased region" description="Pro residues" evidence="45">
    <location>
        <begin position="2281"/>
        <end position="2291"/>
    </location>
</feature>
<dbReference type="FunFam" id="3.90.199.10:FF:000002">
    <property type="entry name" value="DNA topoisomerase 2"/>
    <property type="match status" value="1"/>
</dbReference>
<dbReference type="InterPro" id="IPR013759">
    <property type="entry name" value="Topo_IIA_B_C"/>
</dbReference>
<dbReference type="GO" id="GO:0003918">
    <property type="term" value="F:DNA topoisomerase type II (double strand cut, ATP-hydrolyzing) activity"/>
    <property type="evidence" value="ECO:0007669"/>
    <property type="project" value="UniProtKB-EC"/>
</dbReference>